<gene>
    <name evidence="2" type="ORF">BDV95DRAFT_589502</name>
</gene>
<evidence type="ECO:0000313" key="3">
    <source>
        <dbReference type="Proteomes" id="UP000481861"/>
    </source>
</evidence>
<reference evidence="2 3" key="1">
    <citation type="submission" date="2020-01" db="EMBL/GenBank/DDBJ databases">
        <authorList>
            <consortium name="DOE Joint Genome Institute"/>
            <person name="Haridas S."/>
            <person name="Albert R."/>
            <person name="Binder M."/>
            <person name="Bloem J."/>
            <person name="Labutti K."/>
            <person name="Salamov A."/>
            <person name="Andreopoulos B."/>
            <person name="Baker S.E."/>
            <person name="Barry K."/>
            <person name="Bills G."/>
            <person name="Bluhm B.H."/>
            <person name="Cannon C."/>
            <person name="Castanera R."/>
            <person name="Culley D.E."/>
            <person name="Daum C."/>
            <person name="Ezra D."/>
            <person name="Gonzalez J.B."/>
            <person name="Henrissat B."/>
            <person name="Kuo A."/>
            <person name="Liang C."/>
            <person name="Lipzen A."/>
            <person name="Lutzoni F."/>
            <person name="Magnuson J."/>
            <person name="Mondo S."/>
            <person name="Nolan M."/>
            <person name="Ohm R."/>
            <person name="Pangilinan J."/>
            <person name="Park H.-J.H."/>
            <person name="Ramirez L."/>
            <person name="Alfaro M."/>
            <person name="Sun H."/>
            <person name="Tritt A."/>
            <person name="Yoshinaga Y."/>
            <person name="Zwiers L.-H.L."/>
            <person name="Turgeon B.G."/>
            <person name="Goodwin S.B."/>
            <person name="Spatafora J.W."/>
            <person name="Crous P.W."/>
            <person name="Grigoriev I.V."/>
        </authorList>
    </citation>
    <scope>NUCLEOTIDE SEQUENCE [LARGE SCALE GENOMIC DNA]</scope>
    <source>
        <strain evidence="2 3">CBS 611.86</strain>
    </source>
</reference>
<proteinExistence type="predicted"/>
<feature type="signal peptide" evidence="1">
    <location>
        <begin position="1"/>
        <end position="19"/>
    </location>
</feature>
<protein>
    <submittedName>
        <fullName evidence="2">Uncharacterized protein</fullName>
    </submittedName>
</protein>
<comment type="caution">
    <text evidence="2">The sequence shown here is derived from an EMBL/GenBank/DDBJ whole genome shotgun (WGS) entry which is preliminary data.</text>
</comment>
<name>A0A7C8IJA5_9PLEO</name>
<keyword evidence="1" id="KW-0732">Signal</keyword>
<organism evidence="2 3">
    <name type="scientific">Massariosphaeria phaeospora</name>
    <dbReference type="NCBI Taxonomy" id="100035"/>
    <lineage>
        <taxon>Eukaryota</taxon>
        <taxon>Fungi</taxon>
        <taxon>Dikarya</taxon>
        <taxon>Ascomycota</taxon>
        <taxon>Pezizomycotina</taxon>
        <taxon>Dothideomycetes</taxon>
        <taxon>Pleosporomycetidae</taxon>
        <taxon>Pleosporales</taxon>
        <taxon>Pleosporales incertae sedis</taxon>
        <taxon>Massariosphaeria</taxon>
    </lineage>
</organism>
<keyword evidence="3" id="KW-1185">Reference proteome</keyword>
<dbReference type="AlphaFoldDB" id="A0A7C8IJA5"/>
<accession>A0A7C8IJA5</accession>
<dbReference type="Proteomes" id="UP000481861">
    <property type="component" value="Unassembled WGS sequence"/>
</dbReference>
<sequence>MKLFRLGITTLVFFGPVCCHRLAVLPRAFDTPATDEEWSNAICKGVNFLTAMKSSNKAAAEALFPGLQTAASQFQNIAEDVLDWGWGKTSSARKNVDYPYEIDEYREAAKQDDDDMTYVTYRHEKDYKKDGRDYKGTGAIAEIEVGSSGVLFAANLESPLEAARSTWARQPASGELPLLQRSSDLLWAAYEPEKKTGLRQCLSCRITNTPTQNIILRALGKKAGKWPGASFDIGSDEGLALLGSPNAAGPAYLLIQRKKELGNRCITKVTVFKEDNNPHPWLLFDIAECKVEYA</sequence>
<evidence type="ECO:0000313" key="2">
    <source>
        <dbReference type="EMBL" id="KAF2878591.1"/>
    </source>
</evidence>
<evidence type="ECO:0000256" key="1">
    <source>
        <dbReference type="SAM" id="SignalP"/>
    </source>
</evidence>
<dbReference type="OrthoDB" id="5337308at2759"/>
<dbReference type="EMBL" id="JAADJZ010000001">
    <property type="protein sequence ID" value="KAF2878591.1"/>
    <property type="molecule type" value="Genomic_DNA"/>
</dbReference>
<feature type="chain" id="PRO_5028824028" evidence="1">
    <location>
        <begin position="20"/>
        <end position="294"/>
    </location>
</feature>